<comment type="domain">
    <text evidence="10">The twin CX3C motif contains 4 conserved Cys residues that form 2 disulfide bonds in the mitochondrial intermembrane space.</text>
</comment>
<dbReference type="GeneID" id="63804665"/>
<name>A0A1Y1W3Q5_9FUNG</name>
<dbReference type="InterPro" id="IPR035427">
    <property type="entry name" value="Tim10-like_dom_sf"/>
</dbReference>
<evidence type="ECO:0000256" key="1">
    <source>
        <dbReference type="ARBA" id="ARBA00006720"/>
    </source>
</evidence>
<evidence type="ECO:0000256" key="8">
    <source>
        <dbReference type="ARBA" id="ARBA00023128"/>
    </source>
</evidence>
<dbReference type="GO" id="GO:0005743">
    <property type="term" value="C:mitochondrial inner membrane"/>
    <property type="evidence" value="ECO:0007669"/>
    <property type="project" value="UniProtKB-SubCell"/>
</dbReference>
<evidence type="ECO:0000256" key="2">
    <source>
        <dbReference type="ARBA" id="ARBA00022448"/>
    </source>
</evidence>
<accession>A0A1Y1W3Q5</accession>
<dbReference type="Pfam" id="PF02953">
    <property type="entry name" value="zf-Tim10_DDP"/>
    <property type="match status" value="1"/>
</dbReference>
<keyword evidence="7 10" id="KW-0811">Translocation</keyword>
<comment type="caution">
    <text evidence="12">The sequence shown here is derived from an EMBL/GenBank/DDBJ whole genome shotgun (WGS) entry which is preliminary data.</text>
</comment>
<feature type="domain" description="Tim10-like" evidence="11">
    <location>
        <begin position="17"/>
        <end position="80"/>
    </location>
</feature>
<proteinExistence type="inferred from homology"/>
<comment type="similarity">
    <text evidence="1 10">Belongs to the small Tim family.</text>
</comment>
<dbReference type="InterPro" id="IPR004217">
    <property type="entry name" value="Tim10-like"/>
</dbReference>
<keyword evidence="5" id="KW-0862">Zinc</keyword>
<evidence type="ECO:0000256" key="10">
    <source>
        <dbReference type="RuleBase" id="RU367043"/>
    </source>
</evidence>
<dbReference type="SUPFAM" id="SSF144122">
    <property type="entry name" value="Tim10-like"/>
    <property type="match status" value="1"/>
</dbReference>
<evidence type="ECO:0000256" key="6">
    <source>
        <dbReference type="ARBA" id="ARBA00022927"/>
    </source>
</evidence>
<dbReference type="RefSeq" id="XP_040742003.1">
    <property type="nucleotide sequence ID" value="XM_040888017.1"/>
</dbReference>
<evidence type="ECO:0000256" key="3">
    <source>
        <dbReference type="ARBA" id="ARBA00022723"/>
    </source>
</evidence>
<keyword evidence="4 10" id="KW-0472">Membrane</keyword>
<dbReference type="PANTHER" id="PTHR13172">
    <property type="entry name" value="MITOCHONDRIAL IMPORT INNER MEMBRANE TRANSLOCASE SUBUNIT TIM9B"/>
    <property type="match status" value="1"/>
</dbReference>
<keyword evidence="3" id="KW-0479">Metal-binding</keyword>
<evidence type="ECO:0000256" key="7">
    <source>
        <dbReference type="ARBA" id="ARBA00023010"/>
    </source>
</evidence>
<organism evidence="12 13">
    <name type="scientific">Linderina pennispora</name>
    <dbReference type="NCBI Taxonomy" id="61395"/>
    <lineage>
        <taxon>Eukaryota</taxon>
        <taxon>Fungi</taxon>
        <taxon>Fungi incertae sedis</taxon>
        <taxon>Zoopagomycota</taxon>
        <taxon>Kickxellomycotina</taxon>
        <taxon>Kickxellomycetes</taxon>
        <taxon>Kickxellales</taxon>
        <taxon>Kickxellaceae</taxon>
        <taxon>Linderina</taxon>
    </lineage>
</organism>
<protein>
    <recommendedName>
        <fullName evidence="10">Mitochondrial import inner membrane translocase subunit</fullName>
    </recommendedName>
</protein>
<evidence type="ECO:0000313" key="13">
    <source>
        <dbReference type="Proteomes" id="UP000193922"/>
    </source>
</evidence>
<dbReference type="GO" id="GO:0015031">
    <property type="term" value="P:protein transport"/>
    <property type="evidence" value="ECO:0007669"/>
    <property type="project" value="UniProtKB-KW"/>
</dbReference>
<dbReference type="InterPro" id="IPR050673">
    <property type="entry name" value="Mito_inner_translocase_sub"/>
</dbReference>
<dbReference type="GO" id="GO:0046872">
    <property type="term" value="F:metal ion binding"/>
    <property type="evidence" value="ECO:0007669"/>
    <property type="project" value="UniProtKB-KW"/>
</dbReference>
<keyword evidence="4 10" id="KW-0999">Mitochondrion inner membrane</keyword>
<dbReference type="OrthoDB" id="1551503at2759"/>
<dbReference type="EMBL" id="MCFD01000010">
    <property type="protein sequence ID" value="ORX68189.1"/>
    <property type="molecule type" value="Genomic_DNA"/>
</dbReference>
<keyword evidence="13" id="KW-1185">Reference proteome</keyword>
<keyword evidence="9 10" id="KW-1015">Disulfide bond</keyword>
<keyword evidence="2 10" id="KW-0813">Transport</keyword>
<comment type="function">
    <text evidence="10">Mitochondrial intermembrane chaperone that participates in the import and insertion of some multi-pass transmembrane proteins into the mitochondrial inner membrane. Also required for the transfer of beta-barrel precursors from the TOM complex to the sorting and assembly machinery (SAM complex) of the outer membrane. Acts as a chaperone-like protein that protects the hydrophobic precursors from aggregation and guide them through the mitochondrial intermembrane space.</text>
</comment>
<dbReference type="Gene3D" id="1.10.287.810">
    <property type="entry name" value="Mitochondrial import inner membrane translocase subunit tim13 like domains"/>
    <property type="match status" value="1"/>
</dbReference>
<evidence type="ECO:0000256" key="5">
    <source>
        <dbReference type="ARBA" id="ARBA00022833"/>
    </source>
</evidence>
<dbReference type="AlphaFoldDB" id="A0A1Y1W3Q5"/>
<evidence type="ECO:0000259" key="11">
    <source>
        <dbReference type="Pfam" id="PF02953"/>
    </source>
</evidence>
<sequence length="94" mass="11160">MYGGGYGQQSYFDQQMQRMMEQKQLKDFMRMYSNLVSRCFDDCVVDFTSNKLNDKELTCVNRCTLKNMKLNERIGQRFAEENAKLMEDQARMGQ</sequence>
<keyword evidence="8 10" id="KW-0496">Mitochondrion</keyword>
<evidence type="ECO:0000313" key="12">
    <source>
        <dbReference type="EMBL" id="ORX68189.1"/>
    </source>
</evidence>
<evidence type="ECO:0000256" key="9">
    <source>
        <dbReference type="ARBA" id="ARBA00023157"/>
    </source>
</evidence>
<evidence type="ECO:0000256" key="4">
    <source>
        <dbReference type="ARBA" id="ARBA00022792"/>
    </source>
</evidence>
<comment type="subunit">
    <text evidence="10">Heterohexamer.</text>
</comment>
<dbReference type="STRING" id="61395.A0A1Y1W3Q5"/>
<dbReference type="Proteomes" id="UP000193922">
    <property type="component" value="Unassembled WGS sequence"/>
</dbReference>
<keyword evidence="6 10" id="KW-0653">Protein transport</keyword>
<gene>
    <name evidence="12" type="ORF">DL89DRAFT_268717</name>
</gene>
<keyword evidence="10" id="KW-0143">Chaperone</keyword>
<comment type="subcellular location">
    <subcellularLocation>
        <location evidence="10">Mitochondrion inner membrane</location>
        <topology evidence="10">Peripheral membrane protein</topology>
        <orientation evidence="10">Intermembrane side</orientation>
    </subcellularLocation>
</comment>
<reference evidence="12 13" key="1">
    <citation type="submission" date="2016-07" db="EMBL/GenBank/DDBJ databases">
        <title>Pervasive Adenine N6-methylation of Active Genes in Fungi.</title>
        <authorList>
            <consortium name="DOE Joint Genome Institute"/>
            <person name="Mondo S.J."/>
            <person name="Dannebaum R.O."/>
            <person name="Kuo R.C."/>
            <person name="Labutti K."/>
            <person name="Haridas S."/>
            <person name="Kuo A."/>
            <person name="Salamov A."/>
            <person name="Ahrendt S.R."/>
            <person name="Lipzen A."/>
            <person name="Sullivan W."/>
            <person name="Andreopoulos W.B."/>
            <person name="Clum A."/>
            <person name="Lindquist E."/>
            <person name="Daum C."/>
            <person name="Ramamoorthy G.K."/>
            <person name="Gryganskyi A."/>
            <person name="Culley D."/>
            <person name="Magnuson J.K."/>
            <person name="James T.Y."/>
            <person name="O'Malley M.A."/>
            <person name="Stajich J.E."/>
            <person name="Spatafora J.W."/>
            <person name="Visel A."/>
            <person name="Grigoriev I.V."/>
        </authorList>
    </citation>
    <scope>NUCLEOTIDE SEQUENCE [LARGE SCALE GENOMIC DNA]</scope>
    <source>
        <strain evidence="12 13">ATCC 12442</strain>
    </source>
</reference>